<comment type="caution">
    <text evidence="2">The sequence shown here is derived from an EMBL/GenBank/DDBJ whole genome shotgun (WGS) entry which is preliminary data.</text>
</comment>
<feature type="domain" description="Glycosyltransferase 2-like" evidence="1">
    <location>
        <begin position="31"/>
        <end position="151"/>
    </location>
</feature>
<dbReference type="RefSeq" id="WP_051749651.1">
    <property type="nucleotide sequence ID" value="NZ_JFHR01000012.1"/>
</dbReference>
<evidence type="ECO:0000313" key="2">
    <source>
        <dbReference type="EMBL" id="KEQ54220.1"/>
    </source>
</evidence>
<dbReference type="GO" id="GO:0016758">
    <property type="term" value="F:hexosyltransferase activity"/>
    <property type="evidence" value="ECO:0007669"/>
    <property type="project" value="UniProtKB-ARBA"/>
</dbReference>
<dbReference type="PATRIC" id="fig|46429.4.peg.1474"/>
<organism evidence="2 3">
    <name type="scientific">Sphingobium chlorophenolicum</name>
    <dbReference type="NCBI Taxonomy" id="46429"/>
    <lineage>
        <taxon>Bacteria</taxon>
        <taxon>Pseudomonadati</taxon>
        <taxon>Pseudomonadota</taxon>
        <taxon>Alphaproteobacteria</taxon>
        <taxon>Sphingomonadales</taxon>
        <taxon>Sphingomonadaceae</taxon>
        <taxon>Sphingobium</taxon>
    </lineage>
</organism>
<sequence length="374" mass="41666">MDTDIRRVAEERSFAAKRGSDAAGAGQPWLSILVPVYNVLPYLEECLSSIIGQMDGDGGIELILLDDKSTDGSAELCAELIAGARCNVRMMHHAENRGLSAARNSMLEAAAGDYLWFVDSDDKLLPGAVAALRDIVHASWPDVVLCDYVRDEAPIAAFAGPAGRLDYDIEALIAGTFANRRLHIWSRVWHRDLFASGIRFPEGACFEDMATVPWLMLRAQTYYYAAQPWVYYRSRPGSIIAQISRVPRQFDVRRNDELASALNGFHHDLAHAIPSVGQETEALLGRFISREFFKLSRRLLRSRQYADFAALRDQVARYRGMMEGNSPVPFSEVAIRYLMKGQVVRAAELWLALAVAGRRPANQAAPMGQRSRFA</sequence>
<dbReference type="CDD" id="cd00761">
    <property type="entry name" value="Glyco_tranf_GTA_type"/>
    <property type="match status" value="1"/>
</dbReference>
<gene>
    <name evidence="2" type="ORF">BV95_01508</name>
</gene>
<dbReference type="PANTHER" id="PTHR22916:SF3">
    <property type="entry name" value="UDP-GLCNAC:BETAGAL BETA-1,3-N-ACETYLGLUCOSAMINYLTRANSFERASE-LIKE PROTEIN 1"/>
    <property type="match status" value="1"/>
</dbReference>
<proteinExistence type="predicted"/>
<protein>
    <submittedName>
        <fullName evidence="2">Glycosyl transferase family 2</fullName>
    </submittedName>
</protein>
<dbReference type="AlphaFoldDB" id="A0A081RG97"/>
<dbReference type="EMBL" id="JFHR01000012">
    <property type="protein sequence ID" value="KEQ54220.1"/>
    <property type="molecule type" value="Genomic_DNA"/>
</dbReference>
<dbReference type="SUPFAM" id="SSF53448">
    <property type="entry name" value="Nucleotide-diphospho-sugar transferases"/>
    <property type="match status" value="1"/>
</dbReference>
<evidence type="ECO:0000259" key="1">
    <source>
        <dbReference type="Pfam" id="PF00535"/>
    </source>
</evidence>
<keyword evidence="2" id="KW-0808">Transferase</keyword>
<dbReference type="Proteomes" id="UP000028411">
    <property type="component" value="Unassembled WGS sequence"/>
</dbReference>
<accession>A0A081RG97</accession>
<reference evidence="2 3" key="1">
    <citation type="submission" date="2014-02" db="EMBL/GenBank/DDBJ databases">
        <title>Whole genome sequence of Sphingobium chlorophenolicum NBRC 16172.</title>
        <authorList>
            <person name="Gan H.M."/>
            <person name="Gan H.Y."/>
            <person name="Chew T.H."/>
            <person name="Savka M.A."/>
        </authorList>
    </citation>
    <scope>NUCLEOTIDE SEQUENCE [LARGE SCALE GENOMIC DNA]</scope>
    <source>
        <strain evidence="2 3">NBRC 16172</strain>
    </source>
</reference>
<evidence type="ECO:0000313" key="3">
    <source>
        <dbReference type="Proteomes" id="UP000028411"/>
    </source>
</evidence>
<dbReference type="PANTHER" id="PTHR22916">
    <property type="entry name" value="GLYCOSYLTRANSFERASE"/>
    <property type="match status" value="1"/>
</dbReference>
<dbReference type="eggNOG" id="COG0463">
    <property type="taxonomic scope" value="Bacteria"/>
</dbReference>
<dbReference type="Pfam" id="PF00535">
    <property type="entry name" value="Glycos_transf_2"/>
    <property type="match status" value="1"/>
</dbReference>
<name>A0A081RG97_SPHCR</name>
<dbReference type="InterPro" id="IPR029044">
    <property type="entry name" value="Nucleotide-diphossugar_trans"/>
</dbReference>
<dbReference type="OrthoDB" id="5291101at2"/>
<dbReference type="InterPro" id="IPR001173">
    <property type="entry name" value="Glyco_trans_2-like"/>
</dbReference>
<dbReference type="Gene3D" id="3.90.550.10">
    <property type="entry name" value="Spore Coat Polysaccharide Biosynthesis Protein SpsA, Chain A"/>
    <property type="match status" value="1"/>
</dbReference>